<evidence type="ECO:0000256" key="5">
    <source>
        <dbReference type="PROSITE-ProRule" id="PRU00205"/>
    </source>
</evidence>
<dbReference type="PANTHER" id="PTHR13439">
    <property type="entry name" value="CT120 PROTEIN"/>
    <property type="match status" value="1"/>
</dbReference>
<dbReference type="OrthoDB" id="10266980at2759"/>
<feature type="transmembrane region" description="Helical" evidence="6">
    <location>
        <begin position="167"/>
        <end position="188"/>
    </location>
</feature>
<dbReference type="InterPro" id="IPR006634">
    <property type="entry name" value="TLC-dom"/>
</dbReference>
<dbReference type="SMART" id="SM00724">
    <property type="entry name" value="TLC"/>
    <property type="match status" value="1"/>
</dbReference>
<dbReference type="PROSITE" id="PS50922">
    <property type="entry name" value="TLC"/>
    <property type="match status" value="1"/>
</dbReference>
<dbReference type="AlphaFoldDB" id="A0A1Y1HS53"/>
<dbReference type="Proteomes" id="UP000054558">
    <property type="component" value="Unassembled WGS sequence"/>
</dbReference>
<evidence type="ECO:0000256" key="1">
    <source>
        <dbReference type="ARBA" id="ARBA00004141"/>
    </source>
</evidence>
<dbReference type="InterPro" id="IPR050846">
    <property type="entry name" value="TLCD"/>
</dbReference>
<keyword evidence="3 6" id="KW-1133">Transmembrane helix</keyword>
<dbReference type="Pfam" id="PF03798">
    <property type="entry name" value="TRAM_LAG1_CLN8"/>
    <property type="match status" value="1"/>
</dbReference>
<sequence length="277" mass="31314">MAEFGKAPLFSMTTATLPPQSFHYNASIAEWVPAAIFGAVASLSVFILSATYSPLLEAYRKLPPMKKTEWDNRMFSTTHSLFVTFAAISFFRSSLFLEPSLAKDDLVILRATPFTFAAFGLSLGYFLLDIAMMTFYYPALGGAEYLVHHVAAALAILTALVTGNGHVFIMIVFVTEMTTPFVNLRWYLSNSGLRQSVWYTINGVLLFVGWLTARVLVFLYLFWYMYDHRDELHVFTPTQKAALFGLPPIFFVLNLYWFLRILVGMLKLVFGPKAKRA</sequence>
<protein>
    <recommendedName>
        <fullName evidence="7">TLC domain-containing protein</fullName>
    </recommendedName>
</protein>
<evidence type="ECO:0000256" key="4">
    <source>
        <dbReference type="ARBA" id="ARBA00023136"/>
    </source>
</evidence>
<dbReference type="GO" id="GO:0055088">
    <property type="term" value="P:lipid homeostasis"/>
    <property type="evidence" value="ECO:0000318"/>
    <property type="project" value="GO_Central"/>
</dbReference>
<evidence type="ECO:0000313" key="9">
    <source>
        <dbReference type="Proteomes" id="UP000054558"/>
    </source>
</evidence>
<evidence type="ECO:0000256" key="3">
    <source>
        <dbReference type="ARBA" id="ARBA00022989"/>
    </source>
</evidence>
<evidence type="ECO:0000256" key="2">
    <source>
        <dbReference type="ARBA" id="ARBA00022692"/>
    </source>
</evidence>
<dbReference type="GO" id="GO:0005783">
    <property type="term" value="C:endoplasmic reticulum"/>
    <property type="evidence" value="ECO:0000318"/>
    <property type="project" value="GO_Central"/>
</dbReference>
<keyword evidence="4 5" id="KW-0472">Membrane</keyword>
<evidence type="ECO:0000313" key="8">
    <source>
        <dbReference type="EMBL" id="GAQ81464.1"/>
    </source>
</evidence>
<feature type="transmembrane region" description="Helical" evidence="6">
    <location>
        <begin position="135"/>
        <end position="161"/>
    </location>
</feature>
<feature type="transmembrane region" description="Helical" evidence="6">
    <location>
        <begin position="107"/>
        <end position="128"/>
    </location>
</feature>
<keyword evidence="9" id="KW-1185">Reference proteome</keyword>
<organism evidence="8 9">
    <name type="scientific">Klebsormidium nitens</name>
    <name type="common">Green alga</name>
    <name type="synonym">Ulothrix nitens</name>
    <dbReference type="NCBI Taxonomy" id="105231"/>
    <lineage>
        <taxon>Eukaryota</taxon>
        <taxon>Viridiplantae</taxon>
        <taxon>Streptophyta</taxon>
        <taxon>Klebsormidiophyceae</taxon>
        <taxon>Klebsormidiales</taxon>
        <taxon>Klebsormidiaceae</taxon>
        <taxon>Klebsormidium</taxon>
    </lineage>
</organism>
<feature type="transmembrane region" description="Helical" evidence="6">
    <location>
        <begin position="31"/>
        <end position="53"/>
    </location>
</feature>
<feature type="transmembrane region" description="Helical" evidence="6">
    <location>
        <begin position="74"/>
        <end position="95"/>
    </location>
</feature>
<dbReference type="PANTHER" id="PTHR13439:SF0">
    <property type="entry name" value="TOPOISOMERASE I DAMAGE AFFECTED PROTEIN 4"/>
    <property type="match status" value="1"/>
</dbReference>
<accession>A0A1Y1HS53</accession>
<feature type="transmembrane region" description="Helical" evidence="6">
    <location>
        <begin position="200"/>
        <end position="226"/>
    </location>
</feature>
<proteinExistence type="predicted"/>
<dbReference type="OMA" id="MPVYYSH"/>
<feature type="transmembrane region" description="Helical" evidence="6">
    <location>
        <begin position="246"/>
        <end position="270"/>
    </location>
</feature>
<evidence type="ECO:0000256" key="6">
    <source>
        <dbReference type="SAM" id="Phobius"/>
    </source>
</evidence>
<dbReference type="STRING" id="105231.A0A1Y1HS53"/>
<keyword evidence="2 5" id="KW-0812">Transmembrane</keyword>
<dbReference type="EMBL" id="DF237030">
    <property type="protein sequence ID" value="GAQ81464.1"/>
    <property type="molecule type" value="Genomic_DNA"/>
</dbReference>
<feature type="domain" description="TLC" evidence="7">
    <location>
        <begin position="65"/>
        <end position="270"/>
    </location>
</feature>
<reference evidence="8 9" key="1">
    <citation type="journal article" date="2014" name="Nat. Commun.">
        <title>Klebsormidium flaccidum genome reveals primary factors for plant terrestrial adaptation.</title>
        <authorList>
            <person name="Hori K."/>
            <person name="Maruyama F."/>
            <person name="Fujisawa T."/>
            <person name="Togashi T."/>
            <person name="Yamamoto N."/>
            <person name="Seo M."/>
            <person name="Sato S."/>
            <person name="Yamada T."/>
            <person name="Mori H."/>
            <person name="Tajima N."/>
            <person name="Moriyama T."/>
            <person name="Ikeuchi M."/>
            <person name="Watanabe M."/>
            <person name="Wada H."/>
            <person name="Kobayashi K."/>
            <person name="Saito M."/>
            <person name="Masuda T."/>
            <person name="Sasaki-Sekimoto Y."/>
            <person name="Mashiguchi K."/>
            <person name="Awai K."/>
            <person name="Shimojima M."/>
            <person name="Masuda S."/>
            <person name="Iwai M."/>
            <person name="Nobusawa T."/>
            <person name="Narise T."/>
            <person name="Kondo S."/>
            <person name="Saito H."/>
            <person name="Sato R."/>
            <person name="Murakawa M."/>
            <person name="Ihara Y."/>
            <person name="Oshima-Yamada Y."/>
            <person name="Ohtaka K."/>
            <person name="Satoh M."/>
            <person name="Sonobe K."/>
            <person name="Ishii M."/>
            <person name="Ohtani R."/>
            <person name="Kanamori-Sato M."/>
            <person name="Honoki R."/>
            <person name="Miyazaki D."/>
            <person name="Mochizuki H."/>
            <person name="Umetsu J."/>
            <person name="Higashi K."/>
            <person name="Shibata D."/>
            <person name="Kamiya Y."/>
            <person name="Sato N."/>
            <person name="Nakamura Y."/>
            <person name="Tabata S."/>
            <person name="Ida S."/>
            <person name="Kurokawa K."/>
            <person name="Ohta H."/>
        </authorList>
    </citation>
    <scope>NUCLEOTIDE SEQUENCE [LARGE SCALE GENOMIC DNA]</scope>
    <source>
        <strain evidence="8 9">NIES-2285</strain>
    </source>
</reference>
<comment type="subcellular location">
    <subcellularLocation>
        <location evidence="1">Membrane</location>
        <topology evidence="1">Multi-pass membrane protein</topology>
    </subcellularLocation>
</comment>
<gene>
    <name evidence="8" type="ORF">KFL_000810050</name>
</gene>
<name>A0A1Y1HS53_KLENI</name>
<evidence type="ECO:0000259" key="7">
    <source>
        <dbReference type="PROSITE" id="PS50922"/>
    </source>
</evidence>
<dbReference type="GO" id="GO:0016020">
    <property type="term" value="C:membrane"/>
    <property type="evidence" value="ECO:0007669"/>
    <property type="project" value="UniProtKB-SubCell"/>
</dbReference>